<dbReference type="Pfam" id="PF02673">
    <property type="entry name" value="BacA"/>
    <property type="match status" value="1"/>
</dbReference>
<evidence type="ECO:0000313" key="16">
    <source>
        <dbReference type="Proteomes" id="UP000295334"/>
    </source>
</evidence>
<dbReference type="GO" id="GO:0071555">
    <property type="term" value="P:cell wall organization"/>
    <property type="evidence" value="ECO:0007669"/>
    <property type="project" value="UniProtKB-KW"/>
</dbReference>
<dbReference type="InterPro" id="IPR003824">
    <property type="entry name" value="UppP"/>
</dbReference>
<keyword evidence="14" id="KW-0961">Cell wall biogenesis/degradation</keyword>
<evidence type="ECO:0000256" key="4">
    <source>
        <dbReference type="ARBA" id="ARBA00021581"/>
    </source>
</evidence>
<evidence type="ECO:0000256" key="6">
    <source>
        <dbReference type="ARBA" id="ARBA00022692"/>
    </source>
</evidence>
<accession>A0A4R1BMX7</accession>
<dbReference type="GO" id="GO:0050380">
    <property type="term" value="F:undecaprenyl-diphosphatase activity"/>
    <property type="evidence" value="ECO:0007669"/>
    <property type="project" value="UniProtKB-UniRule"/>
</dbReference>
<feature type="transmembrane region" description="Helical" evidence="14">
    <location>
        <begin position="74"/>
        <end position="92"/>
    </location>
</feature>
<comment type="miscellaneous">
    <text evidence="14">Bacitracin is thought to be involved in the inhibition of peptidoglycan synthesis by sequestering undecaprenyl diphosphate, thereby reducing the pool of lipid carrier available.</text>
</comment>
<evidence type="ECO:0000256" key="7">
    <source>
        <dbReference type="ARBA" id="ARBA00022801"/>
    </source>
</evidence>
<dbReference type="GO" id="GO:0009252">
    <property type="term" value="P:peptidoglycan biosynthetic process"/>
    <property type="evidence" value="ECO:0007669"/>
    <property type="project" value="UniProtKB-KW"/>
</dbReference>
<organism evidence="15 16">
    <name type="scientific">Flaviaesturariibacter flavus</name>
    <dbReference type="NCBI Taxonomy" id="2502780"/>
    <lineage>
        <taxon>Bacteria</taxon>
        <taxon>Pseudomonadati</taxon>
        <taxon>Bacteroidota</taxon>
        <taxon>Chitinophagia</taxon>
        <taxon>Chitinophagales</taxon>
        <taxon>Chitinophagaceae</taxon>
        <taxon>Flaviaestuariibacter</taxon>
    </lineage>
</organism>
<feature type="transmembrane region" description="Helical" evidence="14">
    <location>
        <begin position="98"/>
        <end position="119"/>
    </location>
</feature>
<dbReference type="PANTHER" id="PTHR30622">
    <property type="entry name" value="UNDECAPRENYL-DIPHOSPHATASE"/>
    <property type="match status" value="1"/>
</dbReference>
<comment type="similarity">
    <text evidence="2 14">Belongs to the UppP family.</text>
</comment>
<keyword evidence="16" id="KW-1185">Reference proteome</keyword>
<evidence type="ECO:0000256" key="12">
    <source>
        <dbReference type="ARBA" id="ARBA00032932"/>
    </source>
</evidence>
<comment type="function">
    <text evidence="14">Catalyzes the dephosphorylation of undecaprenyl diphosphate (UPP). Confers resistance to bacitracin.</text>
</comment>
<evidence type="ECO:0000256" key="10">
    <source>
        <dbReference type="ARBA" id="ARBA00023251"/>
    </source>
</evidence>
<keyword evidence="10 14" id="KW-0046">Antibiotic resistance</keyword>
<evidence type="ECO:0000256" key="3">
    <source>
        <dbReference type="ARBA" id="ARBA00012374"/>
    </source>
</evidence>
<keyword evidence="8 14" id="KW-1133">Transmembrane helix</keyword>
<protein>
    <recommendedName>
        <fullName evidence="4 14">Undecaprenyl-diphosphatase</fullName>
        <ecNumber evidence="3 14">3.6.1.27</ecNumber>
    </recommendedName>
    <alternativeName>
        <fullName evidence="12 14">Bacitracin resistance protein</fullName>
    </alternativeName>
    <alternativeName>
        <fullName evidence="11 14">Undecaprenyl pyrophosphate phosphatase</fullName>
    </alternativeName>
</protein>
<dbReference type="Proteomes" id="UP000295334">
    <property type="component" value="Unassembled WGS sequence"/>
</dbReference>
<feature type="transmembrane region" description="Helical" evidence="14">
    <location>
        <begin position="190"/>
        <end position="212"/>
    </location>
</feature>
<reference evidence="15 16" key="1">
    <citation type="submission" date="2019-03" db="EMBL/GenBank/DDBJ databases">
        <authorList>
            <person name="Kim M.K.M."/>
        </authorList>
    </citation>
    <scope>NUCLEOTIDE SEQUENCE [LARGE SCALE GENOMIC DNA]</scope>
    <source>
        <strain evidence="15 16">17J68-12</strain>
    </source>
</reference>
<evidence type="ECO:0000313" key="15">
    <source>
        <dbReference type="EMBL" id="TCJ18833.1"/>
    </source>
</evidence>
<keyword evidence="7 14" id="KW-0378">Hydrolase</keyword>
<comment type="caution">
    <text evidence="15">The sequence shown here is derived from an EMBL/GenBank/DDBJ whole genome shotgun (WGS) entry which is preliminary data.</text>
</comment>
<evidence type="ECO:0000256" key="14">
    <source>
        <dbReference type="HAMAP-Rule" id="MF_01006"/>
    </source>
</evidence>
<comment type="catalytic activity">
    <reaction evidence="13 14">
        <text>di-trans,octa-cis-undecaprenyl diphosphate + H2O = di-trans,octa-cis-undecaprenyl phosphate + phosphate + H(+)</text>
        <dbReference type="Rhea" id="RHEA:28094"/>
        <dbReference type="ChEBI" id="CHEBI:15377"/>
        <dbReference type="ChEBI" id="CHEBI:15378"/>
        <dbReference type="ChEBI" id="CHEBI:43474"/>
        <dbReference type="ChEBI" id="CHEBI:58405"/>
        <dbReference type="ChEBI" id="CHEBI:60392"/>
        <dbReference type="EC" id="3.6.1.27"/>
    </reaction>
</comment>
<feature type="transmembrane region" description="Helical" evidence="14">
    <location>
        <begin position="239"/>
        <end position="259"/>
    </location>
</feature>
<evidence type="ECO:0000256" key="5">
    <source>
        <dbReference type="ARBA" id="ARBA00022475"/>
    </source>
</evidence>
<dbReference type="OrthoDB" id="9808289at2"/>
<keyword evidence="9 14" id="KW-0472">Membrane</keyword>
<gene>
    <name evidence="14" type="primary">uppP</name>
    <name evidence="15" type="ORF">EPD60_03470</name>
</gene>
<feature type="transmembrane region" description="Helical" evidence="14">
    <location>
        <begin position="44"/>
        <end position="62"/>
    </location>
</feature>
<evidence type="ECO:0000256" key="9">
    <source>
        <dbReference type="ARBA" id="ARBA00023136"/>
    </source>
</evidence>
<sequence>MTIVEAIIIAVVEGVTEFLPVSSTGHMIIASSILGIEESAFTKVFEVAIQLGAILAVVLVYWRKFFQFTHWEFYAKLAIGVIPALLFGFLFNDALDTMLASQSIVAISLLLGGFVLLFIDRLFPQPTAAPGSDLLAAETTKKELIEADTHLTYSRSLVIGLWQVLAMIPGVSRSAASIIGGMQQRLTRNFAAEFSFFLAVPTMAAATLYSVLLKKWDTGNGMKQKGYELITASSENIKAFAVGNVVAFIVALAAIKFFIAVLKRYGFRMFGIYRIVLGAVLLALIAAGKL</sequence>
<name>A0A4R1BMX7_9BACT</name>
<dbReference type="EMBL" id="SJZI01000003">
    <property type="protein sequence ID" value="TCJ18833.1"/>
    <property type="molecule type" value="Genomic_DNA"/>
</dbReference>
<evidence type="ECO:0000256" key="11">
    <source>
        <dbReference type="ARBA" id="ARBA00032707"/>
    </source>
</evidence>
<comment type="subcellular location">
    <subcellularLocation>
        <location evidence="1 14">Cell membrane</location>
        <topology evidence="1 14">Multi-pass membrane protein</topology>
    </subcellularLocation>
</comment>
<proteinExistence type="inferred from homology"/>
<keyword evidence="5 14" id="KW-1003">Cell membrane</keyword>
<evidence type="ECO:0000256" key="2">
    <source>
        <dbReference type="ARBA" id="ARBA00010621"/>
    </source>
</evidence>
<dbReference type="RefSeq" id="WP_131446887.1">
    <property type="nucleotide sequence ID" value="NZ_SJZI01000003.1"/>
</dbReference>
<dbReference type="AlphaFoldDB" id="A0A4R1BMX7"/>
<dbReference type="GO" id="GO:0046677">
    <property type="term" value="P:response to antibiotic"/>
    <property type="evidence" value="ECO:0007669"/>
    <property type="project" value="UniProtKB-UniRule"/>
</dbReference>
<feature type="transmembrane region" description="Helical" evidence="14">
    <location>
        <begin position="271"/>
        <end position="288"/>
    </location>
</feature>
<dbReference type="HAMAP" id="MF_01006">
    <property type="entry name" value="Undec_diphosphatase"/>
    <property type="match status" value="1"/>
</dbReference>
<keyword evidence="6 14" id="KW-0812">Transmembrane</keyword>
<keyword evidence="14" id="KW-0573">Peptidoglycan synthesis</keyword>
<dbReference type="GO" id="GO:0005886">
    <property type="term" value="C:plasma membrane"/>
    <property type="evidence" value="ECO:0007669"/>
    <property type="project" value="UniProtKB-SubCell"/>
</dbReference>
<keyword evidence="14" id="KW-0133">Cell shape</keyword>
<evidence type="ECO:0000256" key="1">
    <source>
        <dbReference type="ARBA" id="ARBA00004651"/>
    </source>
</evidence>
<dbReference type="GO" id="GO:0008360">
    <property type="term" value="P:regulation of cell shape"/>
    <property type="evidence" value="ECO:0007669"/>
    <property type="project" value="UniProtKB-KW"/>
</dbReference>
<evidence type="ECO:0000256" key="8">
    <source>
        <dbReference type="ARBA" id="ARBA00022989"/>
    </source>
</evidence>
<dbReference type="PANTHER" id="PTHR30622:SF3">
    <property type="entry name" value="UNDECAPRENYL-DIPHOSPHATASE"/>
    <property type="match status" value="1"/>
</dbReference>
<evidence type="ECO:0000256" key="13">
    <source>
        <dbReference type="ARBA" id="ARBA00047594"/>
    </source>
</evidence>
<dbReference type="EC" id="3.6.1.27" evidence="3 14"/>